<evidence type="ECO:0000259" key="1">
    <source>
        <dbReference type="Pfam" id="PF21351"/>
    </source>
</evidence>
<organism evidence="2 5">
    <name type="scientific">Pseudoduganella umbonata</name>
    <dbReference type="NCBI Taxonomy" id="864828"/>
    <lineage>
        <taxon>Bacteria</taxon>
        <taxon>Pseudomonadati</taxon>
        <taxon>Pseudomonadota</taxon>
        <taxon>Betaproteobacteria</taxon>
        <taxon>Burkholderiales</taxon>
        <taxon>Oxalobacteraceae</taxon>
        <taxon>Telluria group</taxon>
        <taxon>Pseudoduganella</taxon>
    </lineage>
</organism>
<evidence type="ECO:0000313" key="5">
    <source>
        <dbReference type="Proteomes" id="UP000584325"/>
    </source>
</evidence>
<sequence>MEEGVIRNVDAPATSRLINGALLSAARWIAHAEDPEATSRIAVESFVVLVLGLLRTSSTMPPEADPHLRGTVL</sequence>
<feature type="domain" description="Transcriptional regulator Rv0078-like C-terminal" evidence="1">
    <location>
        <begin position="1"/>
        <end position="53"/>
    </location>
</feature>
<dbReference type="AlphaFoldDB" id="A0A4P8HPR0"/>
<dbReference type="Proteomes" id="UP000298763">
    <property type="component" value="Chromosome"/>
</dbReference>
<dbReference type="EMBL" id="CP040017">
    <property type="protein sequence ID" value="QCP10440.1"/>
    <property type="molecule type" value="Genomic_DNA"/>
</dbReference>
<dbReference type="Gene3D" id="1.10.357.10">
    <property type="entry name" value="Tetracycline Repressor, domain 2"/>
    <property type="match status" value="1"/>
</dbReference>
<dbReference type="Pfam" id="PF21351">
    <property type="entry name" value="TetR_C_41"/>
    <property type="match status" value="1"/>
</dbReference>
<dbReference type="InterPro" id="IPR049484">
    <property type="entry name" value="Rv0078-like_C"/>
</dbReference>
<dbReference type="Proteomes" id="UP000584325">
    <property type="component" value="Unassembled WGS sequence"/>
</dbReference>
<keyword evidence="4" id="KW-1185">Reference proteome</keyword>
<evidence type="ECO:0000313" key="3">
    <source>
        <dbReference type="EMBL" id="QCP10440.1"/>
    </source>
</evidence>
<dbReference type="EMBL" id="JACHXS010000003">
    <property type="protein sequence ID" value="MBB3221263.1"/>
    <property type="molecule type" value="Genomic_DNA"/>
</dbReference>
<name>A0A4P8HPR0_9BURK</name>
<dbReference type="OrthoDB" id="5816932at2"/>
<gene>
    <name evidence="3" type="ORF">FCL38_08365</name>
    <name evidence="2" type="ORF">FHS02_002070</name>
</gene>
<reference evidence="2 5" key="2">
    <citation type="submission" date="2020-08" db="EMBL/GenBank/DDBJ databases">
        <title>Genomic Encyclopedia of Type Strains, Phase III (KMG-III): the genomes of soil and plant-associated and newly described type strains.</title>
        <authorList>
            <person name="Whitman W."/>
        </authorList>
    </citation>
    <scope>NUCLEOTIDE SEQUENCE [LARGE SCALE GENOMIC DNA]</scope>
    <source>
        <strain evidence="2 5">CECT 7753</strain>
    </source>
</reference>
<protein>
    <recommendedName>
        <fullName evidence="1">Transcriptional regulator Rv0078-like C-terminal domain-containing protein</fullName>
    </recommendedName>
</protein>
<accession>A0A4P8HPR0</accession>
<evidence type="ECO:0000313" key="4">
    <source>
        <dbReference type="Proteomes" id="UP000298763"/>
    </source>
</evidence>
<reference evidence="3 4" key="1">
    <citation type="submission" date="2019-05" db="EMBL/GenBank/DDBJ databases">
        <title>Draft Genome Sequences of Six Type Strains of the Genus Massilia.</title>
        <authorList>
            <person name="Miess H."/>
            <person name="Frediansyhah A."/>
            <person name="Gross H."/>
        </authorList>
    </citation>
    <scope>NUCLEOTIDE SEQUENCE [LARGE SCALE GENOMIC DNA]</scope>
    <source>
        <strain evidence="3 4">DSMZ 26121</strain>
    </source>
</reference>
<evidence type="ECO:0000313" key="2">
    <source>
        <dbReference type="EMBL" id="MBB3221263.1"/>
    </source>
</evidence>
<proteinExistence type="predicted"/>